<dbReference type="EMBL" id="CP143784">
    <property type="protein sequence ID" value="WVN85491.1"/>
    <property type="molecule type" value="Genomic_DNA"/>
</dbReference>
<reference evidence="3" key="3">
    <citation type="submission" date="2024-01" db="EMBL/GenBank/DDBJ databases">
        <authorList>
            <person name="Coelho M.A."/>
            <person name="David-Palma M."/>
            <person name="Shea T."/>
            <person name="Sun S."/>
            <person name="Cuomo C.A."/>
            <person name="Heitman J."/>
        </authorList>
    </citation>
    <scope>NUCLEOTIDE SEQUENCE</scope>
    <source>
        <strain evidence="3">CBS 7841</strain>
    </source>
</reference>
<organism evidence="3 4">
    <name type="scientific">Cryptococcus depauperatus CBS 7841</name>
    <dbReference type="NCBI Taxonomy" id="1295531"/>
    <lineage>
        <taxon>Eukaryota</taxon>
        <taxon>Fungi</taxon>
        <taxon>Dikarya</taxon>
        <taxon>Basidiomycota</taxon>
        <taxon>Agaricomycotina</taxon>
        <taxon>Tremellomycetes</taxon>
        <taxon>Tremellales</taxon>
        <taxon>Cryptococcaceae</taxon>
        <taxon>Cryptococcus</taxon>
    </lineage>
</organism>
<feature type="region of interest" description="Disordered" evidence="1">
    <location>
        <begin position="250"/>
        <end position="269"/>
    </location>
</feature>
<feature type="transmembrane region" description="Helical" evidence="2">
    <location>
        <begin position="15"/>
        <end position="33"/>
    </location>
</feature>
<name>A0AAJ8JNJ4_9TREE</name>
<keyword evidence="2" id="KW-1133">Transmembrane helix</keyword>
<evidence type="ECO:0000256" key="1">
    <source>
        <dbReference type="SAM" id="MobiDB-lite"/>
    </source>
</evidence>
<dbReference type="KEGG" id="cdep:91084852"/>
<reference evidence="3" key="2">
    <citation type="journal article" date="2022" name="Elife">
        <title>Obligate sexual reproduction of a homothallic fungus closely related to the Cryptococcus pathogenic species complex.</title>
        <authorList>
            <person name="Passer A.R."/>
            <person name="Clancey S.A."/>
            <person name="Shea T."/>
            <person name="David-Palma M."/>
            <person name="Averette A.F."/>
            <person name="Boekhout T."/>
            <person name="Porcel B.M."/>
            <person name="Nowrousian M."/>
            <person name="Cuomo C.A."/>
            <person name="Sun S."/>
            <person name="Heitman J."/>
            <person name="Coelho M.A."/>
        </authorList>
    </citation>
    <scope>NUCLEOTIDE SEQUENCE</scope>
    <source>
        <strain evidence="3">CBS 7841</strain>
    </source>
</reference>
<reference evidence="3" key="1">
    <citation type="submission" date="2016-06" db="EMBL/GenBank/DDBJ databases">
        <authorList>
            <person name="Cuomo C."/>
            <person name="Litvintseva A."/>
            <person name="Heitman J."/>
            <person name="Chen Y."/>
            <person name="Sun S."/>
            <person name="Springer D."/>
            <person name="Dromer F."/>
            <person name="Young S."/>
            <person name="Zeng Q."/>
            <person name="Chapman S."/>
            <person name="Gujja S."/>
            <person name="Saif S."/>
            <person name="Birren B."/>
        </authorList>
    </citation>
    <scope>NUCLEOTIDE SEQUENCE</scope>
    <source>
        <strain evidence="3">CBS 7841</strain>
    </source>
</reference>
<evidence type="ECO:0000256" key="2">
    <source>
        <dbReference type="SAM" id="Phobius"/>
    </source>
</evidence>
<dbReference type="RefSeq" id="XP_066066191.1">
    <property type="nucleotide sequence ID" value="XM_066210094.1"/>
</dbReference>
<keyword evidence="2" id="KW-0472">Membrane</keyword>
<evidence type="ECO:0000313" key="3">
    <source>
        <dbReference type="EMBL" id="WVN85491.1"/>
    </source>
</evidence>
<proteinExistence type="predicted"/>
<evidence type="ECO:0000313" key="4">
    <source>
        <dbReference type="Proteomes" id="UP000094043"/>
    </source>
</evidence>
<accession>A0AAJ8JNJ4</accession>
<sequence>MRLTVYLCHHNSTPFALSVSLAFLVITFVWAVIKRPPIPESVKIENPHQWGFPEWYGKAEPYFDSTPENVTHSAARSVLLFIDLPYDSYEMPHALTTLDALRKAVSVNVSIITPFSSNWDHRVDTRENLESVGCKQMDILWRIGDFSGNIGGCEGAIWISETFSKGVDPRANVFITEQPQQLLRPEVSHKELKEQQDEQWQLGLFSYVAPPSVFYPSKRIPSPHFVTYFPSPNTKSCDFPRLPWGKGWSRHTPSARAPPPTKDGDDPLREDSAYRKYWRSEEKRRAKAMRESGICLFEEWKDGTLNARMVEAMMSGCVVATFPPHVEHDMLHPMILPLSKPFTLSNYLPTKDINSAIAKTSVDELRRKSLQAFMAARYHFVPAARLQSVWEVVDKWKEGGRGYNFPHGFRWDCESAVRPPWCHS</sequence>
<gene>
    <name evidence="3" type="ORF">L203_100637</name>
</gene>
<dbReference type="GeneID" id="91084852"/>
<keyword evidence="2" id="KW-0812">Transmembrane</keyword>
<dbReference type="AlphaFoldDB" id="A0AAJ8JNJ4"/>
<dbReference type="Proteomes" id="UP000094043">
    <property type="component" value="Chromosome 1"/>
</dbReference>
<keyword evidence="4" id="KW-1185">Reference proteome</keyword>
<protein>
    <submittedName>
        <fullName evidence="3">Uncharacterized protein</fullName>
    </submittedName>
</protein>